<dbReference type="PANTHER" id="PTHR42852">
    <property type="entry name" value="THIOL:DISULFIDE INTERCHANGE PROTEIN DSBE"/>
    <property type="match status" value="1"/>
</dbReference>
<name>A0A5S5AVS8_9FIRM</name>
<gene>
    <name evidence="2" type="ORF">LZ11_01069</name>
</gene>
<dbReference type="GO" id="GO:0016491">
    <property type="term" value="F:oxidoreductase activity"/>
    <property type="evidence" value="ECO:0007669"/>
    <property type="project" value="InterPro"/>
</dbReference>
<dbReference type="Gene3D" id="3.40.30.10">
    <property type="entry name" value="Glutaredoxin"/>
    <property type="match status" value="1"/>
</dbReference>
<accession>A0A5S5AVS8</accession>
<dbReference type="GO" id="GO:0016209">
    <property type="term" value="F:antioxidant activity"/>
    <property type="evidence" value="ECO:0007669"/>
    <property type="project" value="InterPro"/>
</dbReference>
<evidence type="ECO:0000313" key="2">
    <source>
        <dbReference type="EMBL" id="TYP56146.1"/>
    </source>
</evidence>
<keyword evidence="3" id="KW-1185">Reference proteome</keyword>
<feature type="domain" description="Alkyl hydroperoxide reductase subunit C/ Thiol specific antioxidant" evidence="1">
    <location>
        <begin position="2"/>
        <end position="73"/>
    </location>
</feature>
<evidence type="ECO:0000313" key="3">
    <source>
        <dbReference type="Proteomes" id="UP000322294"/>
    </source>
</evidence>
<evidence type="ECO:0000259" key="1">
    <source>
        <dbReference type="Pfam" id="PF00578"/>
    </source>
</evidence>
<dbReference type="EMBL" id="VNHO01000009">
    <property type="protein sequence ID" value="TYP56146.1"/>
    <property type="molecule type" value="Genomic_DNA"/>
</dbReference>
<dbReference type="PANTHER" id="PTHR42852:SF17">
    <property type="entry name" value="THIOREDOXIN-LIKE PROTEIN HI_1115"/>
    <property type="match status" value="1"/>
</dbReference>
<dbReference type="InterPro" id="IPR050553">
    <property type="entry name" value="Thioredoxin_ResA/DsbE_sf"/>
</dbReference>
<proteinExistence type="predicted"/>
<dbReference type="Pfam" id="PF00578">
    <property type="entry name" value="AhpC-TSA"/>
    <property type="match status" value="1"/>
</dbReference>
<comment type="caution">
    <text evidence="2">The sequence shown here is derived from an EMBL/GenBank/DDBJ whole genome shotgun (WGS) entry which is preliminary data.</text>
</comment>
<dbReference type="Proteomes" id="UP000322294">
    <property type="component" value="Unassembled WGS sequence"/>
</dbReference>
<dbReference type="CDD" id="cd02966">
    <property type="entry name" value="TlpA_like_family"/>
    <property type="match status" value="1"/>
</dbReference>
<dbReference type="OrthoDB" id="9809733at2"/>
<protein>
    <submittedName>
        <fullName evidence="2">AhpC/TSA family protein</fullName>
    </submittedName>
</protein>
<sequence>MPDFEEFNTSKPDNVAVLMINLDRDAGRVETYIKNKGYTFTVLKDEKAQTVRSYLIRGVPTTVVVGGDGVIRARVEGQVTKQILDSLVCEPGSIRPT</sequence>
<reference evidence="2 3" key="1">
    <citation type="submission" date="2019-07" db="EMBL/GenBank/DDBJ databases">
        <title>Genomic Encyclopedia of Type Strains, Phase I: the one thousand microbial genomes (KMG-I) project.</title>
        <authorList>
            <person name="Kyrpides N."/>
        </authorList>
    </citation>
    <scope>NUCLEOTIDE SEQUENCE [LARGE SCALE GENOMIC DNA]</scope>
    <source>
        <strain evidence="2 3">DSM 16647</strain>
    </source>
</reference>
<organism evidence="2 3">
    <name type="scientific">Thermosediminibacter litoriperuensis</name>
    <dbReference type="NCBI Taxonomy" id="291989"/>
    <lineage>
        <taxon>Bacteria</taxon>
        <taxon>Bacillati</taxon>
        <taxon>Bacillota</taxon>
        <taxon>Clostridia</taxon>
        <taxon>Thermosediminibacterales</taxon>
        <taxon>Thermosediminibacteraceae</taxon>
        <taxon>Thermosediminibacter</taxon>
    </lineage>
</organism>
<dbReference type="AlphaFoldDB" id="A0A5S5AVS8"/>
<dbReference type="SUPFAM" id="SSF52833">
    <property type="entry name" value="Thioredoxin-like"/>
    <property type="match status" value="1"/>
</dbReference>
<dbReference type="InterPro" id="IPR036249">
    <property type="entry name" value="Thioredoxin-like_sf"/>
</dbReference>
<dbReference type="InterPro" id="IPR000866">
    <property type="entry name" value="AhpC/TSA"/>
</dbReference>